<dbReference type="AlphaFoldDB" id="A0A9P1GM56"/>
<dbReference type="OrthoDB" id="417481at2759"/>
<evidence type="ECO:0000313" key="10">
    <source>
        <dbReference type="EMBL" id="CAL4804694.1"/>
    </source>
</evidence>
<dbReference type="SUPFAM" id="SSF54928">
    <property type="entry name" value="RNA-binding domain, RBD"/>
    <property type="match status" value="1"/>
</dbReference>
<keyword evidence="11" id="KW-1185">Reference proteome</keyword>
<dbReference type="Pfam" id="PF09732">
    <property type="entry name" value="CactinC_cactus"/>
    <property type="match status" value="1"/>
</dbReference>
<evidence type="ECO:0000313" key="9">
    <source>
        <dbReference type="EMBL" id="CAI4017382.1"/>
    </source>
</evidence>
<dbReference type="EMBL" id="CAMXCT030006633">
    <property type="protein sequence ID" value="CAL4804694.1"/>
    <property type="molecule type" value="Genomic_DNA"/>
</dbReference>
<evidence type="ECO:0000256" key="2">
    <source>
        <dbReference type="ARBA" id="ARBA00009994"/>
    </source>
</evidence>
<protein>
    <recommendedName>
        <fullName evidence="12">Cactin</fullName>
    </recommendedName>
</protein>
<keyword evidence="4" id="KW-0804">Transcription</keyword>
<evidence type="ECO:0000313" key="11">
    <source>
        <dbReference type="Proteomes" id="UP001152797"/>
    </source>
</evidence>
<comment type="caution">
    <text evidence="9">The sequence shown here is derived from an EMBL/GenBank/DDBJ whole genome shotgun (WGS) entry which is preliminary data.</text>
</comment>
<accession>A0A9P1GM56</accession>
<sequence>MDRGLKALKAQARREWDDVPSGKPGGESDGFSPELEPLDDFEEEDTGIYSPVLEPLSKYHPEDLLDPDEDLRVLRQVRNTIIEAFGGAVSTTTSQSIDRSRDDELLAAERAKGMGSGEVAFNAAGKGDDSEFHGEVMLDKKRYEWEDKYKPRKPRFFNRVKTGFEWNKYNQTHYDHDNPPPKIVQGYKFNIFYPDLIDKAKAPTYYVEKSDTADTVMLRFSAGPPYEDVAFKIVNREWNLSHKFGFRVVFDRGVLQLYFNVKRWRYHPRARMARNLTHDLMMADGGTFKIANSNRRVTEPRRTDVSISFLPPPPQWRLFQPDSEVLVTPPRPPKNEVFVFGEPQRFGPKPMPLDADEWLCNPEAPLTNELEKLQEMLQSASLELLDGFCSEPGEVPSRLRHFSNVLKNLSGLLRLLRQREAKVLLLQQLGEQVARKRTFVDQVESSLPSLRRRVEGEAGEAEGILWELFMGFTNLMSRRFPSFSSFLLPPPPVLYRKVVPNSGIDSLSGAMTRVLPIANRQCNKDYTWTGDIYQCSTGWPTPELVPEFEDDEMLKREWNYWEEDHATHDAAEPPFRPSARAAGDAGLPEAVKPWDEIKAVMFGEVKHSEPMDETSHFRQMVESLLDESGPEDGGDSWIRMGYTTAMLRNLPNKYMRDKLVSRLNSCGYKGDIDFLYLPIDFRNKCNVGYCFLNFRTSKALARFRDEFHGQQSGEKLPGFNSKKVLEVSPARVQGLHPNIVRLQGSPIMARADKEWLPILLDPTGKILDFPMVMPQAPARAAKGVVQAPLPSAGRRRRGAAVEVSTPEMFQ</sequence>
<evidence type="ECO:0000256" key="6">
    <source>
        <dbReference type="SAM" id="MobiDB-lite"/>
    </source>
</evidence>
<feature type="domain" description="Mei2-like C-terminal RNA recognition motif" evidence="7">
    <location>
        <begin position="643"/>
        <end position="739"/>
    </location>
</feature>
<comment type="similarity">
    <text evidence="2">Belongs to the Mediator complex subunit 7 family.</text>
</comment>
<dbReference type="GO" id="GO:0006357">
    <property type="term" value="P:regulation of transcription by RNA polymerase II"/>
    <property type="evidence" value="ECO:0007669"/>
    <property type="project" value="InterPro"/>
</dbReference>
<proteinExistence type="inferred from homology"/>
<dbReference type="GO" id="GO:0003712">
    <property type="term" value="F:transcription coregulator activity"/>
    <property type="evidence" value="ECO:0007669"/>
    <property type="project" value="InterPro"/>
</dbReference>
<dbReference type="EMBL" id="CAMXCT010006633">
    <property type="protein sequence ID" value="CAI4017382.1"/>
    <property type="molecule type" value="Genomic_DNA"/>
</dbReference>
<dbReference type="Pfam" id="PF04059">
    <property type="entry name" value="RRM_2"/>
    <property type="match status" value="1"/>
</dbReference>
<dbReference type="SUPFAM" id="SSF140718">
    <property type="entry name" value="Mediator hinge subcomplex-like"/>
    <property type="match status" value="1"/>
</dbReference>
<dbReference type="InterPro" id="IPR035979">
    <property type="entry name" value="RBD_domain_sf"/>
</dbReference>
<comment type="subcellular location">
    <subcellularLocation>
        <location evidence="1">Nucleus</location>
    </subcellularLocation>
</comment>
<feature type="region of interest" description="Disordered" evidence="6">
    <location>
        <begin position="1"/>
        <end position="53"/>
    </location>
</feature>
<dbReference type="InterPro" id="IPR007201">
    <property type="entry name" value="Mei2-like_Rrm_C"/>
</dbReference>
<dbReference type="InterPro" id="IPR044888">
    <property type="entry name" value="Mediatior_Med7_sf"/>
</dbReference>
<dbReference type="InterPro" id="IPR019134">
    <property type="entry name" value="Cactin_C"/>
</dbReference>
<evidence type="ECO:0000259" key="8">
    <source>
        <dbReference type="Pfam" id="PF09732"/>
    </source>
</evidence>
<dbReference type="Proteomes" id="UP001152797">
    <property type="component" value="Unassembled WGS sequence"/>
</dbReference>
<reference evidence="9" key="1">
    <citation type="submission" date="2022-10" db="EMBL/GenBank/DDBJ databases">
        <authorList>
            <person name="Chen Y."/>
            <person name="Dougan E. K."/>
            <person name="Chan C."/>
            <person name="Rhodes N."/>
            <person name="Thang M."/>
        </authorList>
    </citation>
    <scope>NUCLEOTIDE SEQUENCE</scope>
</reference>
<dbReference type="Pfam" id="PF05983">
    <property type="entry name" value="Med7"/>
    <property type="match status" value="1"/>
</dbReference>
<evidence type="ECO:0000256" key="4">
    <source>
        <dbReference type="ARBA" id="ARBA00023163"/>
    </source>
</evidence>
<dbReference type="EMBL" id="CAMXCT020006633">
    <property type="protein sequence ID" value="CAL1170757.1"/>
    <property type="molecule type" value="Genomic_DNA"/>
</dbReference>
<dbReference type="GO" id="GO:0045292">
    <property type="term" value="P:mRNA cis splicing, via spliceosome"/>
    <property type="evidence" value="ECO:0007669"/>
    <property type="project" value="TreeGrafter"/>
</dbReference>
<organism evidence="9">
    <name type="scientific">Cladocopium goreaui</name>
    <dbReference type="NCBI Taxonomy" id="2562237"/>
    <lineage>
        <taxon>Eukaryota</taxon>
        <taxon>Sar</taxon>
        <taxon>Alveolata</taxon>
        <taxon>Dinophyceae</taxon>
        <taxon>Suessiales</taxon>
        <taxon>Symbiodiniaceae</taxon>
        <taxon>Cladocopium</taxon>
    </lineage>
</organism>
<dbReference type="GO" id="GO:0005737">
    <property type="term" value="C:cytoplasm"/>
    <property type="evidence" value="ECO:0007669"/>
    <property type="project" value="TreeGrafter"/>
</dbReference>
<evidence type="ECO:0000259" key="7">
    <source>
        <dbReference type="Pfam" id="PF04059"/>
    </source>
</evidence>
<dbReference type="PANTHER" id="PTHR21737:SF4">
    <property type="entry name" value="SPLICING FACTOR CACTIN"/>
    <property type="match status" value="1"/>
</dbReference>
<feature type="compositionally biased region" description="Acidic residues" evidence="6">
    <location>
        <begin position="36"/>
        <end position="46"/>
    </location>
</feature>
<keyword evidence="5" id="KW-0539">Nucleus</keyword>
<evidence type="ECO:0000256" key="3">
    <source>
        <dbReference type="ARBA" id="ARBA00023015"/>
    </source>
</evidence>
<dbReference type="GO" id="GO:0005681">
    <property type="term" value="C:spliceosomal complex"/>
    <property type="evidence" value="ECO:0007669"/>
    <property type="project" value="TreeGrafter"/>
</dbReference>
<evidence type="ECO:0000256" key="1">
    <source>
        <dbReference type="ARBA" id="ARBA00004123"/>
    </source>
</evidence>
<gene>
    <name evidence="9" type="ORF">C1SCF055_LOCUS42030</name>
</gene>
<feature type="domain" description="Splicing factor Cactin C-terminal" evidence="8">
    <location>
        <begin position="145"/>
        <end position="267"/>
    </location>
</feature>
<name>A0A9P1GM56_9DINO</name>
<dbReference type="InterPro" id="IPR009244">
    <property type="entry name" value="Mediatior_Med7"/>
</dbReference>
<evidence type="ECO:0000256" key="5">
    <source>
        <dbReference type="ARBA" id="ARBA00023242"/>
    </source>
</evidence>
<evidence type="ECO:0008006" key="12">
    <source>
        <dbReference type="Google" id="ProtNLM"/>
    </source>
</evidence>
<dbReference type="InterPro" id="IPR037212">
    <property type="entry name" value="Med7/Med21-like"/>
</dbReference>
<dbReference type="CDD" id="cd12277">
    <property type="entry name" value="RRM3_MEI2_EAR1_like"/>
    <property type="match status" value="1"/>
</dbReference>
<dbReference type="Gene3D" id="6.10.140.200">
    <property type="match status" value="1"/>
</dbReference>
<reference evidence="10 11" key="2">
    <citation type="submission" date="2024-05" db="EMBL/GenBank/DDBJ databases">
        <authorList>
            <person name="Chen Y."/>
            <person name="Shah S."/>
            <person name="Dougan E. K."/>
            <person name="Thang M."/>
            <person name="Chan C."/>
        </authorList>
    </citation>
    <scope>NUCLEOTIDE SEQUENCE [LARGE SCALE GENOMIC DNA]</scope>
</reference>
<dbReference type="PANTHER" id="PTHR21737">
    <property type="entry name" value="POLYGLUTAMINE BINDING PROTEIN 1/MARVEL MEMBRANE-ASSOCIATING DOMAIN CONTAINING 3"/>
    <property type="match status" value="1"/>
</dbReference>
<dbReference type="SMART" id="SM01050">
    <property type="entry name" value="CactinC_cactus"/>
    <property type="match status" value="1"/>
</dbReference>
<keyword evidence="3" id="KW-0805">Transcription regulation</keyword>
<dbReference type="GO" id="GO:0016592">
    <property type="term" value="C:mediator complex"/>
    <property type="evidence" value="ECO:0007669"/>
    <property type="project" value="InterPro"/>
</dbReference>
<dbReference type="GO" id="GO:0003676">
    <property type="term" value="F:nucleic acid binding"/>
    <property type="evidence" value="ECO:0007669"/>
    <property type="project" value="InterPro"/>
</dbReference>